<protein>
    <recommendedName>
        <fullName evidence="8">C3H1-type domain-containing protein</fullName>
    </recommendedName>
</protein>
<evidence type="ECO:0000313" key="10">
    <source>
        <dbReference type="Proteomes" id="UP001049176"/>
    </source>
</evidence>
<keyword evidence="10" id="KW-1185">Reference proteome</keyword>
<dbReference type="PROSITE" id="PS50103">
    <property type="entry name" value="ZF_C3H1"/>
    <property type="match status" value="1"/>
</dbReference>
<dbReference type="Pfam" id="PF18044">
    <property type="entry name" value="zf-CCCH_4"/>
    <property type="match status" value="1"/>
</dbReference>
<feature type="domain" description="C3H1-type" evidence="8">
    <location>
        <begin position="1"/>
        <end position="25"/>
    </location>
</feature>
<dbReference type="AlphaFoldDB" id="A0A9P7UZH6"/>
<evidence type="ECO:0000256" key="5">
    <source>
        <dbReference type="ARBA" id="ARBA00023242"/>
    </source>
</evidence>
<dbReference type="GO" id="GO:0008270">
    <property type="term" value="F:zinc ion binding"/>
    <property type="evidence" value="ECO:0007669"/>
    <property type="project" value="UniProtKB-KW"/>
</dbReference>
<reference evidence="9" key="1">
    <citation type="journal article" date="2021" name="Genome Biol. Evol.">
        <title>The assembled and annotated genome of the fairy-ring fungus Marasmius oreades.</title>
        <authorList>
            <person name="Hiltunen M."/>
            <person name="Ament-Velasquez S.L."/>
            <person name="Johannesson H."/>
        </authorList>
    </citation>
    <scope>NUCLEOTIDE SEQUENCE</scope>
    <source>
        <strain evidence="9">03SP1</strain>
    </source>
</reference>
<evidence type="ECO:0000256" key="2">
    <source>
        <dbReference type="ARBA" id="ARBA00022723"/>
    </source>
</evidence>
<evidence type="ECO:0000256" key="4">
    <source>
        <dbReference type="ARBA" id="ARBA00022833"/>
    </source>
</evidence>
<keyword evidence="5" id="KW-0539">Nucleus</keyword>
<evidence type="ECO:0000256" key="1">
    <source>
        <dbReference type="ARBA" id="ARBA00004123"/>
    </source>
</evidence>
<dbReference type="EMBL" id="CM032182">
    <property type="protein sequence ID" value="KAG7097554.1"/>
    <property type="molecule type" value="Genomic_DNA"/>
</dbReference>
<evidence type="ECO:0000256" key="7">
    <source>
        <dbReference type="SAM" id="MobiDB-lite"/>
    </source>
</evidence>
<dbReference type="GO" id="GO:0005634">
    <property type="term" value="C:nucleus"/>
    <property type="evidence" value="ECO:0007669"/>
    <property type="project" value="UniProtKB-SubCell"/>
</dbReference>
<sequence>MAICTYFLKGQCRFGDKCRNEHPAGGQAQGSFVNQSWNRGLTSSSNQNSPLFTVDSIKNDLTPQLEKPLWPLSSYAAAKYETNLISGLDESFEELRCKAVTAMGAGNVSQYIQYETDRISQAEKSISDARNNVQQAYDQAVKQSNVTSMLNNSISGSDSSSNALKNTTASGSSNTTAFGNATTSAFGQPSFGQSAFGQPSTSSSVQTAQPTSAFGQAASAPSAFQQAAPQSNSVFGQPSQPSSVFGQSSQPSSSLIKPATSGAFGAYANSAPTAFGAGAPPTPNTTSGGFASFTNPSGQATAFGAAAAAPSTTTSAFGTGGSTGFATSSSGPVTSAFGSQASNNVFGSSMSGAPPSAFGSSATPASTSAFGSPSVFGSTAMPTNAAPVSSVFGAPAPVSAFGVAGQAAAPSAFDSSSAFGSNTSMSFGSSGGGFGAPPAAPKKSLSSVPDFKSAMSQSYVQGKCPYDSQLPANYLSEVVPKNVIELFKAEKFEWGKVPDWIPPLELR</sequence>
<keyword evidence="4 6" id="KW-0862">Zinc</keyword>
<dbReference type="InterPro" id="IPR051767">
    <property type="entry name" value="Nucleoporin_NUP42"/>
</dbReference>
<organism evidence="9 10">
    <name type="scientific">Marasmius oreades</name>
    <name type="common">fairy-ring Marasmius</name>
    <dbReference type="NCBI Taxonomy" id="181124"/>
    <lineage>
        <taxon>Eukaryota</taxon>
        <taxon>Fungi</taxon>
        <taxon>Dikarya</taxon>
        <taxon>Basidiomycota</taxon>
        <taxon>Agaricomycotina</taxon>
        <taxon>Agaricomycetes</taxon>
        <taxon>Agaricomycetidae</taxon>
        <taxon>Agaricales</taxon>
        <taxon>Marasmiineae</taxon>
        <taxon>Marasmiaceae</taxon>
        <taxon>Marasmius</taxon>
    </lineage>
</organism>
<comment type="caution">
    <text evidence="9">The sequence shown here is derived from an EMBL/GenBank/DDBJ whole genome shotgun (WGS) entry which is preliminary data.</text>
</comment>
<feature type="compositionally biased region" description="Polar residues" evidence="7">
    <location>
        <begin position="189"/>
        <end position="211"/>
    </location>
</feature>
<accession>A0A9P7UZH6</accession>
<dbReference type="PANTHER" id="PTHR46527">
    <property type="entry name" value="NUCLEOPORIN-LIKE PROTEIN 2"/>
    <property type="match status" value="1"/>
</dbReference>
<name>A0A9P7UZH6_9AGAR</name>
<comment type="subcellular location">
    <subcellularLocation>
        <location evidence="1">Nucleus</location>
    </subcellularLocation>
</comment>
<feature type="region of interest" description="Disordered" evidence="7">
    <location>
        <begin position="152"/>
        <end position="175"/>
    </location>
</feature>
<feature type="region of interest" description="Disordered" evidence="7">
    <location>
        <begin position="189"/>
        <end position="256"/>
    </location>
</feature>
<dbReference type="Gene3D" id="4.10.1000.10">
    <property type="entry name" value="Zinc finger, CCCH-type"/>
    <property type="match status" value="1"/>
</dbReference>
<dbReference type="Proteomes" id="UP001049176">
    <property type="component" value="Chromosome 2"/>
</dbReference>
<evidence type="ECO:0000256" key="3">
    <source>
        <dbReference type="ARBA" id="ARBA00022771"/>
    </source>
</evidence>
<dbReference type="InterPro" id="IPR000571">
    <property type="entry name" value="Znf_CCCH"/>
</dbReference>
<evidence type="ECO:0000256" key="6">
    <source>
        <dbReference type="PROSITE-ProRule" id="PRU00723"/>
    </source>
</evidence>
<dbReference type="InterPro" id="IPR041367">
    <property type="entry name" value="Znf-CCCH_4"/>
</dbReference>
<evidence type="ECO:0000259" key="8">
    <source>
        <dbReference type="PROSITE" id="PS50103"/>
    </source>
</evidence>
<dbReference type="PANTHER" id="PTHR46527:SF1">
    <property type="entry name" value="NUCLEOPORIN NUP42"/>
    <property type="match status" value="1"/>
</dbReference>
<dbReference type="SMART" id="SM00356">
    <property type="entry name" value="ZnF_C3H1"/>
    <property type="match status" value="1"/>
</dbReference>
<dbReference type="GeneID" id="66073967"/>
<feature type="compositionally biased region" description="Low complexity" evidence="7">
    <location>
        <begin position="212"/>
        <end position="254"/>
    </location>
</feature>
<keyword evidence="3 6" id="KW-0863">Zinc-finger</keyword>
<gene>
    <name evidence="9" type="ORF">E1B28_004891</name>
</gene>
<dbReference type="RefSeq" id="XP_043014024.1">
    <property type="nucleotide sequence ID" value="XM_043149418.1"/>
</dbReference>
<proteinExistence type="predicted"/>
<feature type="zinc finger region" description="C3H1-type" evidence="6">
    <location>
        <begin position="1"/>
        <end position="25"/>
    </location>
</feature>
<dbReference type="OrthoDB" id="20729at2759"/>
<evidence type="ECO:0000313" key="9">
    <source>
        <dbReference type="EMBL" id="KAG7097554.1"/>
    </source>
</evidence>
<keyword evidence="2 6" id="KW-0479">Metal-binding</keyword>